<organism evidence="1">
    <name type="scientific">Schizaphis graminum</name>
    <name type="common">Green bug aphid</name>
    <dbReference type="NCBI Taxonomy" id="13262"/>
    <lineage>
        <taxon>Eukaryota</taxon>
        <taxon>Metazoa</taxon>
        <taxon>Ecdysozoa</taxon>
        <taxon>Arthropoda</taxon>
        <taxon>Hexapoda</taxon>
        <taxon>Insecta</taxon>
        <taxon>Pterygota</taxon>
        <taxon>Neoptera</taxon>
        <taxon>Paraneoptera</taxon>
        <taxon>Hemiptera</taxon>
        <taxon>Sternorrhyncha</taxon>
        <taxon>Aphidomorpha</taxon>
        <taxon>Aphidoidea</taxon>
        <taxon>Aphididae</taxon>
        <taxon>Aphidini</taxon>
        <taxon>Schizaphis</taxon>
    </lineage>
</organism>
<gene>
    <name evidence="1" type="ORF">g.6234</name>
</gene>
<name>A0A2S2N649_SCHGA</name>
<accession>A0A2S2N649</accession>
<protein>
    <submittedName>
        <fullName evidence="1">Uncharacterized protein</fullName>
    </submittedName>
</protein>
<dbReference type="Gene3D" id="1.10.238.10">
    <property type="entry name" value="EF-hand"/>
    <property type="match status" value="1"/>
</dbReference>
<reference evidence="1" key="1">
    <citation type="submission" date="2018-04" db="EMBL/GenBank/DDBJ databases">
        <title>Transcriptome of Schizaphis graminum biotype I.</title>
        <authorList>
            <person name="Scully E.D."/>
            <person name="Geib S.M."/>
            <person name="Palmer N.A."/>
            <person name="Koch K."/>
            <person name="Bradshaw J."/>
            <person name="Heng-Moss T."/>
            <person name="Sarath G."/>
        </authorList>
    </citation>
    <scope>NUCLEOTIDE SEQUENCE</scope>
</reference>
<dbReference type="AlphaFoldDB" id="A0A2S2N649"/>
<sequence length="180" mass="20999">MLVAIVFHAYFDVDVEQSLEGRQPYVSDKVSAFVDHVLAKIGFNKWATQRRSDRLKDELDRRITYQNVYKTLKRCGFTDSEVENILNKYGIEPQKTVHEDEARQMFRDVLKNEPESSNKDDKDKAVNESDIEWLIKRVDLLENVLDDVHKKCDIVIARLDAIRVQLPSNYAEKNLKDNPS</sequence>
<dbReference type="EMBL" id="GGMR01000035">
    <property type="protein sequence ID" value="MBY12654.1"/>
    <property type="molecule type" value="Transcribed_RNA"/>
</dbReference>
<evidence type="ECO:0000313" key="1">
    <source>
        <dbReference type="EMBL" id="MBY12654.1"/>
    </source>
</evidence>
<proteinExistence type="predicted"/>